<dbReference type="Proteomes" id="UP000196239">
    <property type="component" value="Chromosome 1"/>
</dbReference>
<keyword evidence="3" id="KW-1185">Reference proteome</keyword>
<reference evidence="3" key="1">
    <citation type="submission" date="2015-10" db="EMBL/GenBank/DDBJ databases">
        <authorList>
            <person name="Lehtovirta-Morley L.E."/>
            <person name="Vieille C."/>
        </authorList>
    </citation>
    <scope>NUCLEOTIDE SEQUENCE [LARGE SCALE GENOMIC DNA]</scope>
</reference>
<dbReference type="AlphaFoldDB" id="A0A128A335"/>
<protein>
    <submittedName>
        <fullName evidence="2">Uncharacterized protein</fullName>
    </submittedName>
</protein>
<keyword evidence="1" id="KW-0472">Membrane</keyword>
<feature type="transmembrane region" description="Helical" evidence="1">
    <location>
        <begin position="16"/>
        <end position="38"/>
    </location>
</feature>
<accession>A0A128A335</accession>
<dbReference type="EMBL" id="LN890280">
    <property type="protein sequence ID" value="CUR51742.1"/>
    <property type="molecule type" value="Genomic_DNA"/>
</dbReference>
<name>A0A128A335_9ARCH</name>
<keyword evidence="1" id="KW-0812">Transmembrane</keyword>
<proteinExistence type="predicted"/>
<keyword evidence="1" id="KW-1133">Transmembrane helix</keyword>
<sequence length="82" mass="9500">MKFLPSFHNPKIRGYTTYYTIILAVVTSVVILTTFQVIHQNIIQNSMTFFEGYFSLFMLIRNEKTGNGFLRHVTYVKSLTAS</sequence>
<evidence type="ECO:0000313" key="2">
    <source>
        <dbReference type="EMBL" id="CUR51742.1"/>
    </source>
</evidence>
<evidence type="ECO:0000256" key="1">
    <source>
        <dbReference type="SAM" id="Phobius"/>
    </source>
</evidence>
<organism evidence="2 3">
    <name type="scientific">Nitrosotalea devaniterrae</name>
    <dbReference type="NCBI Taxonomy" id="1078905"/>
    <lineage>
        <taxon>Archaea</taxon>
        <taxon>Nitrososphaerota</taxon>
        <taxon>Nitrososphaeria</taxon>
        <taxon>Nitrosotaleales</taxon>
        <taxon>Nitrosotaleaceae</taxon>
        <taxon>Nitrosotalea</taxon>
    </lineage>
</organism>
<evidence type="ECO:0000313" key="3">
    <source>
        <dbReference type="Proteomes" id="UP000196239"/>
    </source>
</evidence>
<gene>
    <name evidence="2" type="ORF">NDEV_0977</name>
</gene>
<dbReference type="KEGG" id="ndv:NDEV_0977"/>